<reference evidence="1" key="1">
    <citation type="journal article" date="2020" name="mSystems">
        <title>Genome- and Community-Level Interaction Insights into Carbon Utilization and Element Cycling Functions of Hydrothermarchaeota in Hydrothermal Sediment.</title>
        <authorList>
            <person name="Zhou Z."/>
            <person name="Liu Y."/>
            <person name="Xu W."/>
            <person name="Pan J."/>
            <person name="Luo Z.H."/>
            <person name="Li M."/>
        </authorList>
    </citation>
    <scope>NUCLEOTIDE SEQUENCE [LARGE SCALE GENOMIC DNA]</scope>
    <source>
        <strain evidence="1">HyVt-507</strain>
    </source>
</reference>
<dbReference type="Proteomes" id="UP000886390">
    <property type="component" value="Unassembled WGS sequence"/>
</dbReference>
<organism evidence="1">
    <name type="scientific">Sulfurimonas autotrophica</name>
    <dbReference type="NCBI Taxonomy" id="202747"/>
    <lineage>
        <taxon>Bacteria</taxon>
        <taxon>Pseudomonadati</taxon>
        <taxon>Campylobacterota</taxon>
        <taxon>Epsilonproteobacteria</taxon>
        <taxon>Campylobacterales</taxon>
        <taxon>Sulfurimonadaceae</taxon>
        <taxon>Sulfurimonas</taxon>
    </lineage>
</organism>
<gene>
    <name evidence="1" type="ORF">ENJ67_05745</name>
</gene>
<protein>
    <submittedName>
        <fullName evidence="1">Thiamine biosynthesis protein ThiF</fullName>
    </submittedName>
</protein>
<feature type="non-terminal residue" evidence="1">
    <location>
        <position position="46"/>
    </location>
</feature>
<name>A0A7C3C7X4_9BACT</name>
<proteinExistence type="predicted"/>
<sequence length="46" mass="4952">MIPGFSKDSPLVCEGIIGDGCGGGRFFAVEDETLFAYDPLTQERIV</sequence>
<comment type="caution">
    <text evidence="1">The sequence shown here is derived from an EMBL/GenBank/DDBJ whole genome shotgun (WGS) entry which is preliminary data.</text>
</comment>
<dbReference type="AlphaFoldDB" id="A0A7C3C7X4"/>
<accession>A0A7C3C7X4</accession>
<dbReference type="EMBL" id="DRNH01000311">
    <property type="protein sequence ID" value="HFB54221.1"/>
    <property type="molecule type" value="Genomic_DNA"/>
</dbReference>
<evidence type="ECO:0000313" key="1">
    <source>
        <dbReference type="EMBL" id="HFB54221.1"/>
    </source>
</evidence>